<sequence>MPFTQADIDALKQAIAAAGAAGTVRDSSGRSVVYLSPADALAKLNLMQRDVDAAAATAGTVPAMRRAFVGSVRSGY</sequence>
<gene>
    <name evidence="1" type="ORF">M0638_25100</name>
</gene>
<name>A0A9X2BZ41_9PROT</name>
<accession>A0A9X2BZ41</accession>
<evidence type="ECO:0000313" key="1">
    <source>
        <dbReference type="EMBL" id="MCK8787649.1"/>
    </source>
</evidence>
<dbReference type="AlphaFoldDB" id="A0A9X2BZ41"/>
<reference evidence="1" key="1">
    <citation type="submission" date="2022-04" db="EMBL/GenBank/DDBJ databases">
        <title>Roseomonas acroporae sp. nov., isolated from coral Acropora digitifera.</title>
        <authorList>
            <person name="Sun H."/>
        </authorList>
    </citation>
    <scope>NUCLEOTIDE SEQUENCE</scope>
    <source>
        <strain evidence="1">NAR14</strain>
    </source>
</reference>
<organism evidence="1 2">
    <name type="scientific">Roseomonas acroporae</name>
    <dbReference type="NCBI Taxonomy" id="2937791"/>
    <lineage>
        <taxon>Bacteria</taxon>
        <taxon>Pseudomonadati</taxon>
        <taxon>Pseudomonadota</taxon>
        <taxon>Alphaproteobacteria</taxon>
        <taxon>Acetobacterales</taxon>
        <taxon>Roseomonadaceae</taxon>
        <taxon>Roseomonas</taxon>
    </lineage>
</organism>
<keyword evidence="2" id="KW-1185">Reference proteome</keyword>
<evidence type="ECO:0000313" key="2">
    <source>
        <dbReference type="Proteomes" id="UP001139516"/>
    </source>
</evidence>
<protein>
    <submittedName>
        <fullName evidence="1">Uncharacterized protein</fullName>
    </submittedName>
</protein>
<dbReference type="EMBL" id="JALPRX010000136">
    <property type="protein sequence ID" value="MCK8787649.1"/>
    <property type="molecule type" value="Genomic_DNA"/>
</dbReference>
<proteinExistence type="predicted"/>
<dbReference type="Proteomes" id="UP001139516">
    <property type="component" value="Unassembled WGS sequence"/>
</dbReference>
<comment type="caution">
    <text evidence="1">The sequence shown here is derived from an EMBL/GenBank/DDBJ whole genome shotgun (WGS) entry which is preliminary data.</text>
</comment>
<dbReference type="RefSeq" id="WP_248669699.1">
    <property type="nucleotide sequence ID" value="NZ_JALPRX010000136.1"/>
</dbReference>